<feature type="transmembrane region" description="Helical" evidence="1">
    <location>
        <begin position="6"/>
        <end position="22"/>
    </location>
</feature>
<sequence length="40" mass="4570">MSKYLNLMLIIIMVAVLAAGFYREYSDSEKMIDAIIEVSK</sequence>
<protein>
    <submittedName>
        <fullName evidence="2">Uncharacterized protein</fullName>
    </submittedName>
</protein>
<reference evidence="3" key="1">
    <citation type="submission" date="2019-06" db="EMBL/GenBank/DDBJ databases">
        <title>Complete genome sequence of Serratia marcescens phage Muldoon.</title>
        <authorList>
            <person name="Campbell S."/>
            <person name="Atkinson C."/>
            <person name="Moreland R."/>
            <person name="Liu M."/>
            <person name="Ramsey J."/>
            <person name="Leavitt J."/>
        </authorList>
    </citation>
    <scope>NUCLEOTIDE SEQUENCE [LARGE SCALE GENOMIC DNA]</scope>
</reference>
<dbReference type="EMBL" id="MN095771">
    <property type="protein sequence ID" value="QFR56059.1"/>
    <property type="molecule type" value="Genomic_DNA"/>
</dbReference>
<dbReference type="Proteomes" id="UP000326777">
    <property type="component" value="Genome"/>
</dbReference>
<evidence type="ECO:0000256" key="1">
    <source>
        <dbReference type="SAM" id="Phobius"/>
    </source>
</evidence>
<gene>
    <name evidence="2" type="ORF">CPT_Muldoon_104</name>
</gene>
<name>A0A5P8PHA9_9CAUD</name>
<keyword evidence="1" id="KW-1133">Transmembrane helix</keyword>
<accession>A0A5P8PHA9</accession>
<keyword evidence="1" id="KW-0812">Transmembrane</keyword>
<evidence type="ECO:0000313" key="2">
    <source>
        <dbReference type="EMBL" id="QFR56059.1"/>
    </source>
</evidence>
<evidence type="ECO:0000313" key="3">
    <source>
        <dbReference type="Proteomes" id="UP000326777"/>
    </source>
</evidence>
<organism evidence="2 3">
    <name type="scientific">Serratia phage Muldoon</name>
    <dbReference type="NCBI Taxonomy" id="2601678"/>
    <lineage>
        <taxon>Viruses</taxon>
        <taxon>Duplodnaviria</taxon>
        <taxon>Heunggongvirae</taxon>
        <taxon>Uroviricota</taxon>
        <taxon>Caudoviricetes</taxon>
        <taxon>Muldoonvirus</taxon>
        <taxon>Muldoonvirus muldoon</taxon>
    </lineage>
</organism>
<proteinExistence type="predicted"/>
<keyword evidence="1" id="KW-0472">Membrane</keyword>
<keyword evidence="3" id="KW-1185">Reference proteome</keyword>